<organism evidence="4">
    <name type="scientific">Streptomyces sp. Y1</name>
    <dbReference type="NCBI Taxonomy" id="3238634"/>
    <lineage>
        <taxon>Bacteria</taxon>
        <taxon>Bacillati</taxon>
        <taxon>Actinomycetota</taxon>
        <taxon>Actinomycetes</taxon>
        <taxon>Kitasatosporales</taxon>
        <taxon>Streptomycetaceae</taxon>
        <taxon>Streptomyces</taxon>
    </lineage>
</organism>
<dbReference type="CDD" id="cd23451">
    <property type="entry name" value="beta-trefoil_Ricin_laminarinase"/>
    <property type="match status" value="1"/>
</dbReference>
<protein>
    <submittedName>
        <fullName evidence="4">Ricin-type beta-trefoil lectin domain protein</fullName>
    </submittedName>
</protein>
<dbReference type="SUPFAM" id="SSF50370">
    <property type="entry name" value="Ricin B-like lectins"/>
    <property type="match status" value="1"/>
</dbReference>
<evidence type="ECO:0000256" key="2">
    <source>
        <dbReference type="SAM" id="SignalP"/>
    </source>
</evidence>
<dbReference type="SMART" id="SM00458">
    <property type="entry name" value="RICIN"/>
    <property type="match status" value="1"/>
</dbReference>
<proteinExistence type="predicted"/>
<dbReference type="RefSeq" id="WP_369185269.1">
    <property type="nucleotide sequence ID" value="NZ_CP163445.1"/>
</dbReference>
<sequence length="321" mass="34055">MKRTLLGSALLLAAGTVLALGPVAAAQSPDRAPLPAIAAASDQGSIPLAAPTAHPSPSVSPSASTPAHAAPRAQLASSGVQITKDDIGVGGAIQSLFDQYPPFVFPPDQLVKGFVAHGADLTGGHYNLLLVRSDARFDMNFSTVRASAILTHSNGIRFNLWIFDQGTFTLHSDGGWTNWGFYGRFNSSGGNVNFYRLPGGPVVGKDGKCLDVRGSGTANGTPVQIYHCNNTNAQWWDRDGLALKALGKCLDANGASTGALVWLWDCNGSAPQQWYYENGQLRNAQWSYCLDIPNGDTTDQRQLQMYACNGGDTQRFSVPGD</sequence>
<feature type="region of interest" description="Disordered" evidence="1">
    <location>
        <begin position="47"/>
        <end position="70"/>
    </location>
</feature>
<feature type="chain" id="PRO_5044299848" evidence="2">
    <location>
        <begin position="20"/>
        <end position="321"/>
    </location>
</feature>
<dbReference type="InterPro" id="IPR035992">
    <property type="entry name" value="Ricin_B-like_lectins"/>
</dbReference>
<dbReference type="EMBL" id="CP163445">
    <property type="protein sequence ID" value="XDQ83073.1"/>
    <property type="molecule type" value="Genomic_DNA"/>
</dbReference>
<reference evidence="4" key="1">
    <citation type="submission" date="2024-07" db="EMBL/GenBank/DDBJ databases">
        <authorList>
            <person name="Yu S.T."/>
        </authorList>
    </citation>
    <scope>NUCLEOTIDE SEQUENCE</scope>
    <source>
        <strain evidence="4">Y1</strain>
    </source>
</reference>
<accession>A0AB39TUV3</accession>
<evidence type="ECO:0000313" key="4">
    <source>
        <dbReference type="EMBL" id="XDQ83073.1"/>
    </source>
</evidence>
<feature type="compositionally biased region" description="Low complexity" evidence="1">
    <location>
        <begin position="49"/>
        <end position="70"/>
    </location>
</feature>
<evidence type="ECO:0000256" key="1">
    <source>
        <dbReference type="SAM" id="MobiDB-lite"/>
    </source>
</evidence>
<name>A0AB39TUV3_9ACTN</name>
<dbReference type="InterPro" id="IPR000772">
    <property type="entry name" value="Ricin_B_lectin"/>
</dbReference>
<dbReference type="AlphaFoldDB" id="A0AB39TUV3"/>
<feature type="signal peptide" evidence="2">
    <location>
        <begin position="1"/>
        <end position="19"/>
    </location>
</feature>
<dbReference type="PROSITE" id="PS50231">
    <property type="entry name" value="RICIN_B_LECTIN"/>
    <property type="match status" value="1"/>
</dbReference>
<gene>
    <name evidence="4" type="ORF">AB2U05_33495</name>
</gene>
<dbReference type="Pfam" id="PF00652">
    <property type="entry name" value="Ricin_B_lectin"/>
    <property type="match status" value="1"/>
</dbReference>
<dbReference type="Gene3D" id="2.80.10.50">
    <property type="match status" value="1"/>
</dbReference>
<keyword evidence="2" id="KW-0732">Signal</keyword>
<evidence type="ECO:0000259" key="3">
    <source>
        <dbReference type="SMART" id="SM00458"/>
    </source>
</evidence>
<feature type="domain" description="Ricin B lectin" evidence="3">
    <location>
        <begin position="193"/>
        <end position="319"/>
    </location>
</feature>